<feature type="compositionally biased region" description="Pro residues" evidence="1">
    <location>
        <begin position="109"/>
        <end position="119"/>
    </location>
</feature>
<feature type="compositionally biased region" description="Low complexity" evidence="1">
    <location>
        <begin position="181"/>
        <end position="205"/>
    </location>
</feature>
<dbReference type="Proteomes" id="UP000218209">
    <property type="component" value="Unassembled WGS sequence"/>
</dbReference>
<keyword evidence="3" id="KW-1185">Reference proteome</keyword>
<organism evidence="2 3">
    <name type="scientific">Porphyra umbilicalis</name>
    <name type="common">Purple laver</name>
    <name type="synonym">Red alga</name>
    <dbReference type="NCBI Taxonomy" id="2786"/>
    <lineage>
        <taxon>Eukaryota</taxon>
        <taxon>Rhodophyta</taxon>
        <taxon>Bangiophyceae</taxon>
        <taxon>Bangiales</taxon>
        <taxon>Bangiaceae</taxon>
        <taxon>Porphyra</taxon>
    </lineage>
</organism>
<feature type="region of interest" description="Disordered" evidence="1">
    <location>
        <begin position="84"/>
        <end position="268"/>
    </location>
</feature>
<sequence>MLGGKRITDVTLSKLEVLLDLVEQFAAATPTINFHLHLLGYDMEGKMFWAQVVLDSPARRVLYLVYRYIESADSMLSGSTTLLTTPGPATTAPSCRPAGPGATAGTTPPALPRPCPPPSANSSTLTASTPARAATPRIATTSAGAPLMAGAAPRADGARPGLPPSSSPAAASGSGGGANWGAGAESGARAGSGAAMPRDLAAASRSPPPPGSIGAGNGDNPAAGASDADGDDYAGSDTDGDTQTAAPSSGRHRKSVKSCPNTEHQPLPVIPSVGLKEVVMEFMRASTRPLTDMREAVMAICNDVRKGDSVATIRVAHPW</sequence>
<evidence type="ECO:0000256" key="1">
    <source>
        <dbReference type="SAM" id="MobiDB-lite"/>
    </source>
</evidence>
<feature type="compositionally biased region" description="Low complexity" evidence="1">
    <location>
        <begin position="84"/>
        <end position="108"/>
    </location>
</feature>
<accession>A0A1X6PD87</accession>
<protein>
    <submittedName>
        <fullName evidence="2">Uncharacterized protein</fullName>
    </submittedName>
</protein>
<evidence type="ECO:0000313" key="2">
    <source>
        <dbReference type="EMBL" id="OSX78700.1"/>
    </source>
</evidence>
<gene>
    <name evidence="2" type="ORF">BU14_0103s0043</name>
</gene>
<feature type="compositionally biased region" description="Low complexity" evidence="1">
    <location>
        <begin position="218"/>
        <end position="227"/>
    </location>
</feature>
<feature type="compositionally biased region" description="Acidic residues" evidence="1">
    <location>
        <begin position="228"/>
        <end position="240"/>
    </location>
</feature>
<reference evidence="2 3" key="1">
    <citation type="submission" date="2017-03" db="EMBL/GenBank/DDBJ databases">
        <title>WGS assembly of Porphyra umbilicalis.</title>
        <authorList>
            <person name="Brawley S.H."/>
            <person name="Blouin N.A."/>
            <person name="Ficko-Blean E."/>
            <person name="Wheeler G.L."/>
            <person name="Lohr M."/>
            <person name="Goodson H.V."/>
            <person name="Jenkins J.W."/>
            <person name="Blaby-Haas C.E."/>
            <person name="Helliwell K.E."/>
            <person name="Chan C."/>
            <person name="Marriage T."/>
            <person name="Bhattacharya D."/>
            <person name="Klein A.S."/>
            <person name="Badis Y."/>
            <person name="Brodie J."/>
            <person name="Cao Y."/>
            <person name="Collen J."/>
            <person name="Dittami S.M."/>
            <person name="Gachon C.M."/>
            <person name="Green B.R."/>
            <person name="Karpowicz S."/>
            <person name="Kim J.W."/>
            <person name="Kudahl U."/>
            <person name="Lin S."/>
            <person name="Michel G."/>
            <person name="Mittag M."/>
            <person name="Olson B.J."/>
            <person name="Pangilinan J."/>
            <person name="Peng Y."/>
            <person name="Qiu H."/>
            <person name="Shu S."/>
            <person name="Singer J.T."/>
            <person name="Smith A.G."/>
            <person name="Sprecher B.N."/>
            <person name="Wagner V."/>
            <person name="Wang W."/>
            <person name="Wang Z.-Y."/>
            <person name="Yan J."/>
            <person name="Yarish C."/>
            <person name="Zoeuner-Riek S."/>
            <person name="Zhuang Y."/>
            <person name="Zou Y."/>
            <person name="Lindquist E.A."/>
            <person name="Grimwood J."/>
            <person name="Barry K."/>
            <person name="Rokhsar D.S."/>
            <person name="Schmutz J."/>
            <person name="Stiller J.W."/>
            <person name="Grossman A.R."/>
            <person name="Prochnik S.E."/>
        </authorList>
    </citation>
    <scope>NUCLEOTIDE SEQUENCE [LARGE SCALE GENOMIC DNA]</scope>
    <source>
        <strain evidence="2">4086291</strain>
    </source>
</reference>
<dbReference type="AlphaFoldDB" id="A0A1X6PD87"/>
<evidence type="ECO:0000313" key="3">
    <source>
        <dbReference type="Proteomes" id="UP000218209"/>
    </source>
</evidence>
<feature type="compositionally biased region" description="Low complexity" evidence="1">
    <location>
        <begin position="122"/>
        <end position="160"/>
    </location>
</feature>
<proteinExistence type="predicted"/>
<dbReference type="EMBL" id="KV918807">
    <property type="protein sequence ID" value="OSX78700.1"/>
    <property type="molecule type" value="Genomic_DNA"/>
</dbReference>
<name>A0A1X6PD87_PORUM</name>